<feature type="domain" description="SH3b" evidence="3">
    <location>
        <begin position="87"/>
        <end position="152"/>
    </location>
</feature>
<sequence length="328" mass="34576">MKKIRLALLIVVALLAIAVPLYAQDAGLTLEGLAAKVEAMVELVSTMSDRLSSYEERLAILEATDTPTATPTPSPTSPPTATPTPTSQSPAVTISRNMNVRAGPGTNYPILGQASTGEQYPISGKNPAGGWWQIIYGGQYAWVYSPLVTATNPELVQVAPVIPTPPPTPIPTATPVPPTPVPTPVPQAPSDPCAGIGGDGCKFRLRNTDLRNNGGGELKLFIGFVHEGRGDEVQGIGGSYYVELHKDGVHVSAVNNSTRGGNSTHQGPQGNKYNYLKAVPLSQLPGGNVAGNYTIFVRDGNGERDSQNYYFSVSGGNGEVWLIFAQNN</sequence>
<dbReference type="PROSITE" id="PS51781">
    <property type="entry name" value="SH3B"/>
    <property type="match status" value="1"/>
</dbReference>
<comment type="caution">
    <text evidence="4">The sequence shown here is derived from an EMBL/GenBank/DDBJ whole genome shotgun (WGS) entry which is preliminary data.</text>
</comment>
<keyword evidence="2" id="KW-0732">Signal</keyword>
<protein>
    <submittedName>
        <fullName evidence="4">SH3 domain-containing protein</fullName>
    </submittedName>
</protein>
<feature type="signal peptide" evidence="2">
    <location>
        <begin position="1"/>
        <end position="23"/>
    </location>
</feature>
<reference evidence="4" key="1">
    <citation type="submission" date="2019-09" db="EMBL/GenBank/DDBJ databases">
        <title>Characterisation of the sponge microbiome using genome-centric metagenomics.</title>
        <authorList>
            <person name="Engelberts J.P."/>
            <person name="Robbins S.J."/>
            <person name="De Goeij J.M."/>
            <person name="Aranda M."/>
            <person name="Bell S.C."/>
            <person name="Webster N.S."/>
        </authorList>
    </citation>
    <scope>NUCLEOTIDE SEQUENCE</scope>
    <source>
        <strain evidence="4">SB0661_bin_32</strain>
    </source>
</reference>
<organism evidence="4">
    <name type="scientific">Caldilineaceae bacterium SB0661_bin_32</name>
    <dbReference type="NCBI Taxonomy" id="2605255"/>
    <lineage>
        <taxon>Bacteria</taxon>
        <taxon>Bacillati</taxon>
        <taxon>Chloroflexota</taxon>
        <taxon>Caldilineae</taxon>
        <taxon>Caldilineales</taxon>
        <taxon>Caldilineaceae</taxon>
    </lineage>
</organism>
<evidence type="ECO:0000313" key="4">
    <source>
        <dbReference type="EMBL" id="MYC95239.1"/>
    </source>
</evidence>
<accession>A0A6B1D6Q7</accession>
<dbReference type="InterPro" id="IPR003646">
    <property type="entry name" value="SH3-like_bac-type"/>
</dbReference>
<feature type="compositionally biased region" description="Low complexity" evidence="1">
    <location>
        <begin position="83"/>
        <end position="92"/>
    </location>
</feature>
<feature type="region of interest" description="Disordered" evidence="1">
    <location>
        <begin position="64"/>
        <end position="92"/>
    </location>
</feature>
<feature type="chain" id="PRO_5025596670" evidence="2">
    <location>
        <begin position="24"/>
        <end position="328"/>
    </location>
</feature>
<evidence type="ECO:0000256" key="1">
    <source>
        <dbReference type="SAM" id="MobiDB-lite"/>
    </source>
</evidence>
<dbReference type="Pfam" id="PF08239">
    <property type="entry name" value="SH3_3"/>
    <property type="match status" value="1"/>
</dbReference>
<dbReference type="SMART" id="SM00287">
    <property type="entry name" value="SH3b"/>
    <property type="match status" value="1"/>
</dbReference>
<gene>
    <name evidence="4" type="ORF">F4X14_09725</name>
</gene>
<name>A0A6B1D6Q7_9CHLR</name>
<dbReference type="AlphaFoldDB" id="A0A6B1D6Q7"/>
<dbReference type="PRINTS" id="PR01217">
    <property type="entry name" value="PRICHEXTENSN"/>
</dbReference>
<evidence type="ECO:0000259" key="3">
    <source>
        <dbReference type="PROSITE" id="PS51781"/>
    </source>
</evidence>
<feature type="compositionally biased region" description="Pro residues" evidence="1">
    <location>
        <begin position="70"/>
        <end position="82"/>
    </location>
</feature>
<dbReference type="Gene3D" id="2.30.30.40">
    <property type="entry name" value="SH3 Domains"/>
    <property type="match status" value="1"/>
</dbReference>
<evidence type="ECO:0000256" key="2">
    <source>
        <dbReference type="SAM" id="SignalP"/>
    </source>
</evidence>
<dbReference type="EMBL" id="VXMH01000048">
    <property type="protein sequence ID" value="MYC95239.1"/>
    <property type="molecule type" value="Genomic_DNA"/>
</dbReference>
<proteinExistence type="predicted"/>